<feature type="active site" description="Proton donor/acceptor" evidence="3">
    <location>
        <position position="278"/>
    </location>
</feature>
<evidence type="ECO:0000256" key="1">
    <source>
        <dbReference type="ARBA" id="ARBA00023235"/>
    </source>
</evidence>
<dbReference type="PIRSF" id="PIRSF006241">
    <property type="entry name" value="HyI"/>
    <property type="match status" value="1"/>
</dbReference>
<organism evidence="5 6">
    <name type="scientific">Limihaloglobus sulfuriphilus</name>
    <dbReference type="NCBI Taxonomy" id="1851148"/>
    <lineage>
        <taxon>Bacteria</taxon>
        <taxon>Pseudomonadati</taxon>
        <taxon>Planctomycetota</taxon>
        <taxon>Phycisphaerae</taxon>
        <taxon>Sedimentisphaerales</taxon>
        <taxon>Sedimentisphaeraceae</taxon>
        <taxon>Limihaloglobus</taxon>
    </lineage>
</organism>
<gene>
    <name evidence="5" type="primary">hyi</name>
    <name evidence="5" type="ORF">SMSP2_02214</name>
</gene>
<evidence type="ECO:0000256" key="3">
    <source>
        <dbReference type="PIRSR" id="PIRSR006241-50"/>
    </source>
</evidence>
<evidence type="ECO:0000256" key="2">
    <source>
        <dbReference type="PIRNR" id="PIRNR006241"/>
    </source>
</evidence>
<keyword evidence="6" id="KW-1185">Reference proteome</keyword>
<dbReference type="KEGG" id="pbas:SMSP2_02214"/>
<dbReference type="InterPro" id="IPR026040">
    <property type="entry name" value="HyI-like"/>
</dbReference>
<comment type="similarity">
    <text evidence="2">Belongs to the hyi family.</text>
</comment>
<dbReference type="RefSeq" id="WP_146683991.1">
    <property type="nucleotide sequence ID" value="NZ_CP019646.1"/>
</dbReference>
<dbReference type="InterPro" id="IPR036237">
    <property type="entry name" value="Xyl_isomerase-like_sf"/>
</dbReference>
<dbReference type="PANTHER" id="PTHR43489">
    <property type="entry name" value="ISOMERASE"/>
    <property type="match status" value="1"/>
</dbReference>
<proteinExistence type="inferred from homology"/>
<keyword evidence="5" id="KW-0670">Pyruvate</keyword>
<feature type="active site" description="Proton donor/acceptor" evidence="3">
    <location>
        <position position="180"/>
    </location>
</feature>
<protein>
    <submittedName>
        <fullName evidence="5">Hydroxypyruvate isomerase</fullName>
        <ecNumber evidence="5">5.3.1.22</ecNumber>
    </submittedName>
</protein>
<evidence type="ECO:0000259" key="4">
    <source>
        <dbReference type="Pfam" id="PF01261"/>
    </source>
</evidence>
<dbReference type="AlphaFoldDB" id="A0A1Q2MGK5"/>
<dbReference type="Pfam" id="PF01261">
    <property type="entry name" value="AP_endonuc_2"/>
    <property type="match status" value="1"/>
</dbReference>
<dbReference type="InterPro" id="IPR050417">
    <property type="entry name" value="Sugar_Epim/Isomerase"/>
</dbReference>
<dbReference type="InterPro" id="IPR013022">
    <property type="entry name" value="Xyl_isomerase-like_TIM-brl"/>
</dbReference>
<dbReference type="PANTHER" id="PTHR43489:SF3">
    <property type="entry name" value="XYLOSE ISOMERASE DOMAIN PROTEIN TIM BARREL"/>
    <property type="match status" value="1"/>
</dbReference>
<sequence length="302" mass="34274">MDRREFIIAGAAAAAVAASPSLHSQEHTMKPVFKLKYAPHFGMFENSAGKDLLDQLQFAADEGFRAWEDNGMMKRDKSLQQKIADKMASLDMEMGVFCSYLGYGKKDMVSRTDKDFQDELRKMSHDTVETAKRVNARWCTVVPSEVEMKLDYDYQMANCVENLRVMAEIFEKTGLVMVLEPLNWQANHPGLFLTKMAQAYNICTAVDSPSCKILDDLYHQQITEGNLIPNIDKCWKHIAYFQTGDNPGRKEPTTGEINYRNVFAHIHSKGYTGIVGMEHGNSRKGKDGERAVIEAYRKCDNF</sequence>
<dbReference type="Gene3D" id="3.20.20.150">
    <property type="entry name" value="Divalent-metal-dependent TIM barrel enzymes"/>
    <property type="match status" value="1"/>
</dbReference>
<name>A0A1Q2MGK5_9BACT</name>
<dbReference type="STRING" id="1851148.SMSP2_02214"/>
<dbReference type="Proteomes" id="UP000188181">
    <property type="component" value="Chromosome"/>
</dbReference>
<dbReference type="OrthoDB" id="9786584at2"/>
<reference evidence="6" key="1">
    <citation type="submission" date="2017-02" db="EMBL/GenBank/DDBJ databases">
        <title>Comparative genomics and description of representatives of a novel lineage of planctomycetes thriving in anoxic sediments.</title>
        <authorList>
            <person name="Spring S."/>
            <person name="Bunk B."/>
            <person name="Sproer C."/>
        </authorList>
    </citation>
    <scope>NUCLEOTIDE SEQUENCE [LARGE SCALE GENOMIC DNA]</scope>
    <source>
        <strain evidence="6">SM-Chi-D1</strain>
    </source>
</reference>
<dbReference type="GO" id="GO:0008903">
    <property type="term" value="F:hydroxypyruvate isomerase activity"/>
    <property type="evidence" value="ECO:0007669"/>
    <property type="project" value="UniProtKB-EC"/>
</dbReference>
<evidence type="ECO:0000313" key="5">
    <source>
        <dbReference type="EMBL" id="AQQ71835.1"/>
    </source>
</evidence>
<dbReference type="EC" id="5.3.1.22" evidence="5"/>
<accession>A0A1Q2MGK5</accession>
<feature type="domain" description="Xylose isomerase-like TIM barrel" evidence="4">
    <location>
        <begin position="56"/>
        <end position="297"/>
    </location>
</feature>
<evidence type="ECO:0000313" key="6">
    <source>
        <dbReference type="Proteomes" id="UP000188181"/>
    </source>
</evidence>
<keyword evidence="1 2" id="KW-0413">Isomerase</keyword>
<dbReference type="SUPFAM" id="SSF51658">
    <property type="entry name" value="Xylose isomerase-like"/>
    <property type="match status" value="1"/>
</dbReference>
<dbReference type="EMBL" id="CP019646">
    <property type="protein sequence ID" value="AQQ71835.1"/>
    <property type="molecule type" value="Genomic_DNA"/>
</dbReference>